<dbReference type="GO" id="GO:0043386">
    <property type="term" value="P:mycotoxin biosynthetic process"/>
    <property type="evidence" value="ECO:0007669"/>
    <property type="project" value="InterPro"/>
</dbReference>
<evidence type="ECO:0000256" key="2">
    <source>
        <dbReference type="ARBA" id="ARBA00035112"/>
    </source>
</evidence>
<dbReference type="PANTHER" id="PTHR33365">
    <property type="entry name" value="YALI0B05434P"/>
    <property type="match status" value="1"/>
</dbReference>
<name>A0A2U3DWH2_PURLI</name>
<comment type="pathway">
    <text evidence="1">Mycotoxin biosynthesis.</text>
</comment>
<reference evidence="4 5" key="1">
    <citation type="journal article" date="2016" name="Front. Microbiol.">
        <title>Genome and transcriptome sequences reveal the specific parasitism of the nematophagous Purpureocillium lilacinum 36-1.</title>
        <authorList>
            <person name="Xie J."/>
            <person name="Li S."/>
            <person name="Mo C."/>
            <person name="Xiao X."/>
            <person name="Peng D."/>
            <person name="Wang G."/>
            <person name="Xiao Y."/>
        </authorList>
    </citation>
    <scope>NUCLEOTIDE SEQUENCE [LARGE SCALE GENOMIC DNA]</scope>
    <source>
        <strain evidence="4 5">36-1</strain>
    </source>
</reference>
<evidence type="ECO:0000256" key="1">
    <source>
        <dbReference type="ARBA" id="ARBA00004685"/>
    </source>
</evidence>
<protein>
    <recommendedName>
        <fullName evidence="6">Tat pathway signal sequence</fullName>
    </recommendedName>
</protein>
<accession>A0A2U3DWH2</accession>
<proteinExistence type="inferred from homology"/>
<evidence type="ECO:0000313" key="5">
    <source>
        <dbReference type="Proteomes" id="UP000245956"/>
    </source>
</evidence>
<keyword evidence="3" id="KW-1133">Transmembrane helix</keyword>
<gene>
    <name evidence="4" type="ORF">PCL_05018</name>
</gene>
<dbReference type="InterPro" id="IPR021765">
    <property type="entry name" value="UstYa-like"/>
</dbReference>
<evidence type="ECO:0000256" key="3">
    <source>
        <dbReference type="SAM" id="Phobius"/>
    </source>
</evidence>
<dbReference type="PANTHER" id="PTHR33365:SF4">
    <property type="entry name" value="CYCLOCHLOROTINE BIOSYNTHESIS PROTEIN O"/>
    <property type="match status" value="1"/>
</dbReference>
<dbReference type="EMBL" id="LCWV01000024">
    <property type="protein sequence ID" value="PWI66605.1"/>
    <property type="molecule type" value="Genomic_DNA"/>
</dbReference>
<evidence type="ECO:0000313" key="4">
    <source>
        <dbReference type="EMBL" id="PWI66605.1"/>
    </source>
</evidence>
<dbReference type="AlphaFoldDB" id="A0A2U3DWH2"/>
<dbReference type="Pfam" id="PF11807">
    <property type="entry name" value="UstYa"/>
    <property type="match status" value="1"/>
</dbReference>
<organism evidence="4 5">
    <name type="scientific">Purpureocillium lilacinum</name>
    <name type="common">Paecilomyces lilacinus</name>
    <dbReference type="NCBI Taxonomy" id="33203"/>
    <lineage>
        <taxon>Eukaryota</taxon>
        <taxon>Fungi</taxon>
        <taxon>Dikarya</taxon>
        <taxon>Ascomycota</taxon>
        <taxon>Pezizomycotina</taxon>
        <taxon>Sordariomycetes</taxon>
        <taxon>Hypocreomycetidae</taxon>
        <taxon>Hypocreales</taxon>
        <taxon>Ophiocordycipitaceae</taxon>
        <taxon>Purpureocillium</taxon>
    </lineage>
</organism>
<feature type="transmembrane region" description="Helical" evidence="3">
    <location>
        <begin position="45"/>
        <end position="64"/>
    </location>
</feature>
<evidence type="ECO:0008006" key="6">
    <source>
        <dbReference type="Google" id="ProtNLM"/>
    </source>
</evidence>
<comment type="caution">
    <text evidence="4">The sequence shown here is derived from an EMBL/GenBank/DDBJ whole genome shotgun (WGS) entry which is preliminary data.</text>
</comment>
<dbReference type="Proteomes" id="UP000245956">
    <property type="component" value="Unassembled WGS sequence"/>
</dbReference>
<sequence length="251" mass="29243">MGNIDAPEFLHEDEQRLLMEPTARSETRIEGAGWWRRPASRTHLAFLYVTNVVTLLILLSEIMARPRPVFGDFYSPAGHLIKYKETVFLDNIYQLSPFQGPPDETKDTMWDLLYRTAADAKGLPNRTMVLPGTDGDGIISLEVFHQLHCLNSLRKSLYPERFPDYSVFFPNHTRDPGMSVHHDHCIDRLRQGVMCASDLGAMYWTWNEHRRMWRPNMSTTHMCRNFEDIRQWAVAHNLPNWDETVPSRLTD</sequence>
<keyword evidence="3" id="KW-0472">Membrane</keyword>
<comment type="similarity">
    <text evidence="2">Belongs to the ustYa family.</text>
</comment>
<keyword evidence="3" id="KW-0812">Transmembrane</keyword>